<proteinExistence type="predicted"/>
<keyword evidence="1" id="KW-0812">Transmembrane</keyword>
<protein>
    <submittedName>
        <fullName evidence="2">Holin</fullName>
    </submittedName>
</protein>
<sequence>MKNKEMKEWLYRAGRTALQAAVGAIAANLVAWVGGVTDIASLKTVAISAGSVIVSAVLAALMNMGKDEE</sequence>
<keyword evidence="1" id="KW-0472">Membrane</keyword>
<name>A0A8S5N3K7_9CAUD</name>
<accession>A0A8S5N3K7</accession>
<dbReference type="EMBL" id="BK015055">
    <property type="protein sequence ID" value="DAD89193.1"/>
    <property type="molecule type" value="Genomic_DNA"/>
</dbReference>
<evidence type="ECO:0000313" key="2">
    <source>
        <dbReference type="EMBL" id="DAD89193.1"/>
    </source>
</evidence>
<feature type="transmembrane region" description="Helical" evidence="1">
    <location>
        <begin position="45"/>
        <end position="64"/>
    </location>
</feature>
<evidence type="ECO:0000256" key="1">
    <source>
        <dbReference type="SAM" id="Phobius"/>
    </source>
</evidence>
<reference evidence="2" key="1">
    <citation type="journal article" date="2021" name="Proc. Natl. Acad. Sci. U.S.A.">
        <title>A Catalog of Tens of Thousands of Viruses from Human Metagenomes Reveals Hidden Associations with Chronic Diseases.</title>
        <authorList>
            <person name="Tisza M.J."/>
            <person name="Buck C.B."/>
        </authorList>
    </citation>
    <scope>NUCLEOTIDE SEQUENCE</scope>
    <source>
        <strain evidence="2">Ct5Px37</strain>
    </source>
</reference>
<organism evidence="2">
    <name type="scientific">Siphoviridae sp. ct5Px37</name>
    <dbReference type="NCBI Taxonomy" id="2826293"/>
    <lineage>
        <taxon>Viruses</taxon>
        <taxon>Duplodnaviria</taxon>
        <taxon>Heunggongvirae</taxon>
        <taxon>Uroviricota</taxon>
        <taxon>Caudoviricetes</taxon>
    </lineage>
</organism>
<keyword evidence="1" id="KW-1133">Transmembrane helix</keyword>